<feature type="binding site" evidence="6">
    <location>
        <position position="8"/>
    </location>
    <ligand>
        <name>Zn(2+)</name>
        <dbReference type="ChEBI" id="CHEBI:29105"/>
    </ligand>
</feature>
<dbReference type="PANTHER" id="PTHR48102:SF7">
    <property type="entry name" value="ATP-DEPENDENT CLP PROTEASE ATP-BINDING SUBUNIT CLPX-LIKE, MITOCHONDRIAL"/>
    <property type="match status" value="1"/>
</dbReference>
<sequence>MNDKVHTCSFCGASQAPDTPLIAGIEGHICEACVTLAHQVVSSWGRTRALSGPLKSPPKPVEIKEQLDRYIVGQEAAKETLAVAVYNHYKRLAAEARNPRRSLDDEDRVEIDKSNILMLGPSGTGKTLLASTLARIVGVPFVIADATTLTQAGYVGEDVESILARLLDASSGSREVAEWGMVYIDEVDKLARQGETAHGTRDVSGEGVQQALLKLVEGTQVKINAKGRKDSGEGTLIDTRNILFLVGGAFAGLEKVLTKRLRPGPSGIGFHADVGTADATGTRDPALYRETHPDDLRQFGLIPEFIGRFPVLVGLHDLDEAALVRILTEPKNALVRQYQQLFAFEGVQLEFTPEALTAISRKAIERGTGARGLRSVIEGLLQRPMYELPSMSGVTTCLVDADAVEGRGEIRWTHAPEDQALRETAGG</sequence>
<dbReference type="PATRIC" id="fig|1249627.3.peg.3300"/>
<dbReference type="OrthoDB" id="6378724at2"/>
<protein>
    <submittedName>
        <fullName evidence="8">ATP-dependent Clp protease ATP-binding subunit ClpX</fullName>
    </submittedName>
</protein>
<dbReference type="Gene3D" id="6.20.220.10">
    <property type="entry name" value="ClpX chaperone, C4-type zinc finger domain"/>
    <property type="match status" value="1"/>
</dbReference>
<dbReference type="SMART" id="SM00994">
    <property type="entry name" value="zf-C4_ClpX"/>
    <property type="match status" value="1"/>
</dbReference>
<dbReference type="Gene3D" id="1.10.8.60">
    <property type="match status" value="1"/>
</dbReference>
<keyword evidence="8" id="KW-0378">Hydrolase</keyword>
<dbReference type="Pfam" id="PF07724">
    <property type="entry name" value="AAA_2"/>
    <property type="match status" value="1"/>
</dbReference>
<keyword evidence="8" id="KW-0645">Protease</keyword>
<dbReference type="InterPro" id="IPR059188">
    <property type="entry name" value="Znf_CLPX-like"/>
</dbReference>
<keyword evidence="9" id="KW-1185">Reference proteome</keyword>
<dbReference type="GO" id="GO:0051603">
    <property type="term" value="P:proteolysis involved in protein catabolic process"/>
    <property type="evidence" value="ECO:0007669"/>
    <property type="project" value="TreeGrafter"/>
</dbReference>
<dbReference type="NCBIfam" id="TIGR00382">
    <property type="entry name" value="clpX"/>
    <property type="match status" value="1"/>
</dbReference>
<dbReference type="Gene3D" id="3.40.50.300">
    <property type="entry name" value="P-loop containing nucleotide triphosphate hydrolases"/>
    <property type="match status" value="1"/>
</dbReference>
<dbReference type="Pfam" id="PF06689">
    <property type="entry name" value="zf-C4_ClpX"/>
    <property type="match status" value="1"/>
</dbReference>
<gene>
    <name evidence="8" type="ORF">D779_3149</name>
</gene>
<dbReference type="FunFam" id="1.10.8.60:FF:000002">
    <property type="entry name" value="ATP-dependent Clp protease ATP-binding subunit ClpX"/>
    <property type="match status" value="1"/>
</dbReference>
<dbReference type="GO" id="GO:0016887">
    <property type="term" value="F:ATP hydrolysis activity"/>
    <property type="evidence" value="ECO:0007669"/>
    <property type="project" value="InterPro"/>
</dbReference>
<dbReference type="GO" id="GO:0046983">
    <property type="term" value="F:protein dimerization activity"/>
    <property type="evidence" value="ECO:0007669"/>
    <property type="project" value="UniProtKB-UniRule"/>
</dbReference>
<comment type="similarity">
    <text evidence="6">Belongs to the ClpX chaperone family.</text>
</comment>
<dbReference type="STRING" id="1249627.D779_3149"/>
<keyword evidence="4 8" id="KW-0067">ATP-binding</keyword>
<dbReference type="PROSITE" id="PS51902">
    <property type="entry name" value="CLPX_ZB"/>
    <property type="match status" value="1"/>
</dbReference>
<evidence type="ECO:0000256" key="6">
    <source>
        <dbReference type="PROSITE-ProRule" id="PRU01250"/>
    </source>
</evidence>
<reference evidence="8 9" key="1">
    <citation type="submission" date="2012-11" db="EMBL/GenBank/DDBJ databases">
        <title>Genome assembly of Thiorhodococcus sp. AK35.</title>
        <authorList>
            <person name="Nupur N."/>
            <person name="Khatri I."/>
            <person name="Subramanian S."/>
            <person name="Pinnaka A."/>
        </authorList>
    </citation>
    <scope>NUCLEOTIDE SEQUENCE [LARGE SCALE GENOMIC DNA]</scope>
    <source>
        <strain evidence="8 9">AK35</strain>
    </source>
</reference>
<dbReference type="PANTHER" id="PTHR48102">
    <property type="entry name" value="ATP-DEPENDENT CLP PROTEASE ATP-BINDING SUBUNIT CLPX-LIKE, MITOCHONDRIAL-RELATED"/>
    <property type="match status" value="1"/>
</dbReference>
<evidence type="ECO:0000313" key="8">
    <source>
        <dbReference type="EMBL" id="EXJ13949.1"/>
    </source>
</evidence>
<dbReference type="InterPro" id="IPR010603">
    <property type="entry name" value="Znf_CppX_C4"/>
</dbReference>
<dbReference type="InterPro" id="IPR004487">
    <property type="entry name" value="Clp_protease_ATP-bd_su_ClpX"/>
</dbReference>
<evidence type="ECO:0000313" key="9">
    <source>
        <dbReference type="Proteomes" id="UP000019460"/>
    </source>
</evidence>
<dbReference type="RefSeq" id="WP_043756000.1">
    <property type="nucleotide sequence ID" value="NZ_AONC01000052.1"/>
</dbReference>
<feature type="binding site" evidence="6">
    <location>
        <position position="11"/>
    </location>
    <ligand>
        <name>Zn(2+)</name>
        <dbReference type="ChEBI" id="CHEBI:29105"/>
    </ligand>
</feature>
<evidence type="ECO:0000256" key="5">
    <source>
        <dbReference type="ARBA" id="ARBA00023186"/>
    </source>
</evidence>
<keyword evidence="5 6" id="KW-0143">Chaperone</keyword>
<dbReference type="SMART" id="SM01086">
    <property type="entry name" value="ClpB_D2-small"/>
    <property type="match status" value="1"/>
</dbReference>
<dbReference type="InterPro" id="IPR027417">
    <property type="entry name" value="P-loop_NTPase"/>
</dbReference>
<evidence type="ECO:0000256" key="2">
    <source>
        <dbReference type="ARBA" id="ARBA00022741"/>
    </source>
</evidence>
<feature type="domain" description="ClpX-type ZB" evidence="7">
    <location>
        <begin position="1"/>
        <end position="49"/>
    </location>
</feature>
<dbReference type="GO" id="GO:0051082">
    <property type="term" value="F:unfolded protein binding"/>
    <property type="evidence" value="ECO:0007669"/>
    <property type="project" value="UniProtKB-UniRule"/>
</dbReference>
<dbReference type="EMBL" id="AONC01000052">
    <property type="protein sequence ID" value="EXJ13949.1"/>
    <property type="molecule type" value="Genomic_DNA"/>
</dbReference>
<dbReference type="Proteomes" id="UP000019460">
    <property type="component" value="Unassembled WGS sequence"/>
</dbReference>
<proteinExistence type="inferred from homology"/>
<evidence type="ECO:0000256" key="1">
    <source>
        <dbReference type="ARBA" id="ARBA00022723"/>
    </source>
</evidence>
<accession>W9V3Q4</accession>
<dbReference type="InterPro" id="IPR003959">
    <property type="entry name" value="ATPase_AAA_core"/>
</dbReference>
<evidence type="ECO:0000256" key="3">
    <source>
        <dbReference type="ARBA" id="ARBA00022833"/>
    </source>
</evidence>
<dbReference type="GO" id="GO:0140662">
    <property type="term" value="F:ATP-dependent protein folding chaperone"/>
    <property type="evidence" value="ECO:0007669"/>
    <property type="project" value="InterPro"/>
</dbReference>
<dbReference type="NCBIfam" id="NF003745">
    <property type="entry name" value="PRK05342.1"/>
    <property type="match status" value="1"/>
</dbReference>
<dbReference type="Pfam" id="PF10431">
    <property type="entry name" value="ClpB_D2-small"/>
    <property type="match status" value="1"/>
</dbReference>
<feature type="binding site" evidence="6">
    <location>
        <position position="33"/>
    </location>
    <ligand>
        <name>Zn(2+)</name>
        <dbReference type="ChEBI" id="CHEBI:29105"/>
    </ligand>
</feature>
<dbReference type="eggNOG" id="COG1219">
    <property type="taxonomic scope" value="Bacteria"/>
</dbReference>
<dbReference type="InterPro" id="IPR019489">
    <property type="entry name" value="Clp_ATPase_C"/>
</dbReference>
<organism evidence="8 9">
    <name type="scientific">Imhoffiella purpurea</name>
    <dbReference type="NCBI Taxonomy" id="1249627"/>
    <lineage>
        <taxon>Bacteria</taxon>
        <taxon>Pseudomonadati</taxon>
        <taxon>Pseudomonadota</taxon>
        <taxon>Gammaproteobacteria</taxon>
        <taxon>Chromatiales</taxon>
        <taxon>Chromatiaceae</taxon>
        <taxon>Imhoffiella</taxon>
    </lineage>
</organism>
<keyword evidence="2" id="KW-0547">Nucleotide-binding</keyword>
<dbReference type="InterPro" id="IPR050052">
    <property type="entry name" value="ATP-dep_Clp_protease_ClpX"/>
</dbReference>
<keyword evidence="3 6" id="KW-0862">Zinc</keyword>
<dbReference type="InterPro" id="IPR003593">
    <property type="entry name" value="AAA+_ATPase"/>
</dbReference>
<evidence type="ECO:0000259" key="7">
    <source>
        <dbReference type="PROSITE" id="PS51902"/>
    </source>
</evidence>
<comment type="caution">
    <text evidence="8">The sequence shown here is derived from an EMBL/GenBank/DDBJ whole genome shotgun (WGS) entry which is preliminary data.</text>
</comment>
<dbReference type="GO" id="GO:0008233">
    <property type="term" value="F:peptidase activity"/>
    <property type="evidence" value="ECO:0007669"/>
    <property type="project" value="UniProtKB-KW"/>
</dbReference>
<dbReference type="SUPFAM" id="SSF57716">
    <property type="entry name" value="Glucocorticoid receptor-like (DNA-binding domain)"/>
    <property type="match status" value="1"/>
</dbReference>
<dbReference type="AlphaFoldDB" id="W9V3Q4"/>
<dbReference type="GO" id="GO:0005524">
    <property type="term" value="F:ATP binding"/>
    <property type="evidence" value="ECO:0007669"/>
    <property type="project" value="UniProtKB-KW"/>
</dbReference>
<name>W9V3Q4_9GAMM</name>
<evidence type="ECO:0000256" key="4">
    <source>
        <dbReference type="ARBA" id="ARBA00022840"/>
    </source>
</evidence>
<dbReference type="InterPro" id="IPR038366">
    <property type="entry name" value="Znf_CppX_C4_sf"/>
</dbReference>
<dbReference type="SMART" id="SM00382">
    <property type="entry name" value="AAA"/>
    <property type="match status" value="1"/>
</dbReference>
<dbReference type="GO" id="GO:0008270">
    <property type="term" value="F:zinc ion binding"/>
    <property type="evidence" value="ECO:0007669"/>
    <property type="project" value="UniProtKB-UniRule"/>
</dbReference>
<dbReference type="SUPFAM" id="SSF52540">
    <property type="entry name" value="P-loop containing nucleoside triphosphate hydrolases"/>
    <property type="match status" value="1"/>
</dbReference>
<keyword evidence="1 6" id="KW-0479">Metal-binding</keyword>
<feature type="binding site" evidence="6">
    <location>
        <position position="30"/>
    </location>
    <ligand>
        <name>Zn(2+)</name>
        <dbReference type="ChEBI" id="CHEBI:29105"/>
    </ligand>
</feature>